<dbReference type="Proteomes" id="UP000661012">
    <property type="component" value="Unassembled WGS sequence"/>
</dbReference>
<accession>A0A4V5U946</accession>
<dbReference type="OrthoDB" id="9997759at2"/>
<keyword evidence="4" id="KW-1185">Reference proteome</keyword>
<dbReference type="RefSeq" id="WP_137269545.1">
    <property type="nucleotide sequence ID" value="NZ_JACYNM010000056.1"/>
</dbReference>
<comment type="caution">
    <text evidence="2">The sequence shown here is derived from an EMBL/GenBank/DDBJ whole genome shotgun (WGS) entry which is preliminary data.</text>
</comment>
<protein>
    <recommendedName>
        <fullName evidence="5">Head decoration protein</fullName>
    </recommendedName>
</protein>
<dbReference type="EMBL" id="QGAC01000014">
    <property type="protein sequence ID" value="TKJ88697.1"/>
    <property type="molecule type" value="Genomic_DNA"/>
</dbReference>
<name>A0A4V5U946_9GAMM</name>
<evidence type="ECO:0000313" key="1">
    <source>
        <dbReference type="EMBL" id="MBD8109376.1"/>
    </source>
</evidence>
<evidence type="ECO:0000313" key="3">
    <source>
        <dbReference type="Proteomes" id="UP000306393"/>
    </source>
</evidence>
<dbReference type="EMBL" id="JACYNN010000053">
    <property type="protein sequence ID" value="MBD8109376.1"/>
    <property type="molecule type" value="Genomic_DNA"/>
</dbReference>
<dbReference type="Proteomes" id="UP000306393">
    <property type="component" value="Unassembled WGS sequence"/>
</dbReference>
<evidence type="ECO:0000313" key="4">
    <source>
        <dbReference type="Proteomes" id="UP000661012"/>
    </source>
</evidence>
<reference evidence="2 3" key="1">
    <citation type="journal article" date="2019" name="Sci. Rep.">
        <title>Differences in resource use lead to coexistence of seed-transmitted microbial populations.</title>
        <authorList>
            <person name="Torres-Cortes G."/>
            <person name="Garcia B.J."/>
            <person name="Compant S."/>
            <person name="Rezki S."/>
            <person name="Jones P."/>
            <person name="Preveaux A."/>
            <person name="Briand M."/>
            <person name="Roulet A."/>
            <person name="Bouchez O."/>
            <person name="Jacobson D."/>
            <person name="Barret M."/>
        </authorList>
    </citation>
    <scope>NUCLEOTIDE SEQUENCE [LARGE SCALE GENOMIC DNA]</scope>
    <source>
        <strain evidence="2 3">CFBP13511</strain>
    </source>
</reference>
<dbReference type="AlphaFoldDB" id="A0A4V5U946"/>
<reference evidence="1 4" key="2">
    <citation type="journal article" date="2020" name="FEMS Microbiol. Ecol.">
        <title>Temporal dynamics of bacterial communities during seed development and maturation.</title>
        <authorList>
            <person name="Chesneau G."/>
            <person name="Torres-Cortes G."/>
            <person name="Briand M."/>
            <person name="Darrasse A."/>
            <person name="Preveaux A."/>
            <person name="Marais C."/>
            <person name="Jacques M.A."/>
            <person name="Shade A."/>
            <person name="Barret M."/>
        </authorList>
    </citation>
    <scope>NUCLEOTIDE SEQUENCE [LARGE SCALE GENOMIC DNA]</scope>
    <source>
        <strain evidence="1 4">CFBP13732</strain>
    </source>
</reference>
<organism evidence="2 3">
    <name type="scientific">Erwinia persicina</name>
    <dbReference type="NCBI Taxonomy" id="55211"/>
    <lineage>
        <taxon>Bacteria</taxon>
        <taxon>Pseudomonadati</taxon>
        <taxon>Pseudomonadota</taxon>
        <taxon>Gammaproteobacteria</taxon>
        <taxon>Enterobacterales</taxon>
        <taxon>Erwiniaceae</taxon>
        <taxon>Erwinia</taxon>
    </lineage>
</organism>
<proteinExistence type="predicted"/>
<evidence type="ECO:0000313" key="2">
    <source>
        <dbReference type="EMBL" id="TKJ88697.1"/>
    </source>
</evidence>
<evidence type="ECO:0008006" key="5">
    <source>
        <dbReference type="Google" id="ProtNLM"/>
    </source>
</evidence>
<sequence length="124" mass="13236">MARFGRIFQSVDFRHAVVAYSGDGILQDRKLELSAPLTSDLVVGSVIDASGALIPDLSTPIAGVLVEPANAGDIFVVIASKEHTILKDQALVFSENANRDAIIAAMASDKYRFASWAEFALPTT</sequence>
<gene>
    <name evidence="2" type="ORF">EpCFBP13511_14800</name>
    <name evidence="1" type="ORF">IFT93_23745</name>
</gene>